<evidence type="ECO:0000313" key="2">
    <source>
        <dbReference type="Proteomes" id="UP000594454"/>
    </source>
</evidence>
<keyword evidence="2" id="KW-1185">Reference proteome</keyword>
<dbReference type="Proteomes" id="UP000594454">
    <property type="component" value="Chromosome 4"/>
</dbReference>
<protein>
    <recommendedName>
        <fullName evidence="3">MADF domain-containing protein</fullName>
    </recommendedName>
</protein>
<gene>
    <name evidence="1" type="ORF">HERILL_LOCUS12037</name>
</gene>
<dbReference type="InParanoid" id="A0A7R8YYI7"/>
<accession>A0A7R8YYI7</accession>
<evidence type="ECO:0000313" key="1">
    <source>
        <dbReference type="EMBL" id="CAD7089495.1"/>
    </source>
</evidence>
<proteinExistence type="predicted"/>
<sequence>MSSMTLRATTREQFRIVLRWVKEYPVLARSDNEVEKDGRELKTQLWKKLAIELNEIGPPVRAWMAWKRVSE</sequence>
<dbReference type="EMBL" id="LR899012">
    <property type="protein sequence ID" value="CAD7089495.1"/>
    <property type="molecule type" value="Genomic_DNA"/>
</dbReference>
<name>A0A7R8YYI7_HERIL</name>
<reference evidence="1 2" key="1">
    <citation type="submission" date="2020-11" db="EMBL/GenBank/DDBJ databases">
        <authorList>
            <person name="Wallbank WR R."/>
            <person name="Pardo Diaz C."/>
            <person name="Kozak K."/>
            <person name="Martin S."/>
            <person name="Jiggins C."/>
            <person name="Moest M."/>
            <person name="Warren A I."/>
            <person name="Generalovic N T."/>
            <person name="Byers J.R.P. K."/>
            <person name="Montejo-Kovacevich G."/>
            <person name="Yen C E."/>
        </authorList>
    </citation>
    <scope>NUCLEOTIDE SEQUENCE [LARGE SCALE GENOMIC DNA]</scope>
</reference>
<dbReference type="OrthoDB" id="8069151at2759"/>
<organism evidence="1 2">
    <name type="scientific">Hermetia illucens</name>
    <name type="common">Black soldier fly</name>
    <dbReference type="NCBI Taxonomy" id="343691"/>
    <lineage>
        <taxon>Eukaryota</taxon>
        <taxon>Metazoa</taxon>
        <taxon>Ecdysozoa</taxon>
        <taxon>Arthropoda</taxon>
        <taxon>Hexapoda</taxon>
        <taxon>Insecta</taxon>
        <taxon>Pterygota</taxon>
        <taxon>Neoptera</taxon>
        <taxon>Endopterygota</taxon>
        <taxon>Diptera</taxon>
        <taxon>Brachycera</taxon>
        <taxon>Stratiomyomorpha</taxon>
        <taxon>Stratiomyidae</taxon>
        <taxon>Hermetiinae</taxon>
        <taxon>Hermetia</taxon>
    </lineage>
</organism>
<dbReference type="AlphaFoldDB" id="A0A7R8YYI7"/>
<evidence type="ECO:0008006" key="3">
    <source>
        <dbReference type="Google" id="ProtNLM"/>
    </source>
</evidence>